<protein>
    <submittedName>
        <fullName evidence="2">Uncharacterized protein</fullName>
    </submittedName>
</protein>
<proteinExistence type="predicted"/>
<dbReference type="AlphaFoldDB" id="A0A9P7DIJ4"/>
<evidence type="ECO:0000256" key="1">
    <source>
        <dbReference type="SAM" id="MobiDB-lite"/>
    </source>
</evidence>
<comment type="caution">
    <text evidence="2">The sequence shown here is derived from an EMBL/GenBank/DDBJ whole genome shotgun (WGS) entry which is preliminary data.</text>
</comment>
<feature type="compositionally biased region" description="Basic residues" evidence="1">
    <location>
        <begin position="8"/>
        <end position="17"/>
    </location>
</feature>
<name>A0A9P7DIJ4_9AGAM</name>
<feature type="compositionally biased region" description="Polar residues" evidence="1">
    <location>
        <begin position="90"/>
        <end position="132"/>
    </location>
</feature>
<dbReference type="Proteomes" id="UP000719766">
    <property type="component" value="Unassembled WGS sequence"/>
</dbReference>
<keyword evidence="3" id="KW-1185">Reference proteome</keyword>
<dbReference type="GeneID" id="64593811"/>
<feature type="region of interest" description="Disordered" evidence="1">
    <location>
        <begin position="83"/>
        <end position="189"/>
    </location>
</feature>
<feature type="region of interest" description="Disordered" evidence="1">
    <location>
        <begin position="1"/>
        <end position="37"/>
    </location>
</feature>
<dbReference type="RefSeq" id="XP_041161003.1">
    <property type="nucleotide sequence ID" value="XM_041300047.1"/>
</dbReference>
<evidence type="ECO:0000313" key="2">
    <source>
        <dbReference type="EMBL" id="KAG1795051.1"/>
    </source>
</evidence>
<feature type="compositionally biased region" description="Low complexity" evidence="1">
    <location>
        <begin position="168"/>
        <end position="181"/>
    </location>
</feature>
<evidence type="ECO:0000313" key="3">
    <source>
        <dbReference type="Proteomes" id="UP000719766"/>
    </source>
</evidence>
<sequence>MPSERAPQRKTKAKVPKPPRGSGLNPSGEPATGQLHIPTEQPRMSQFNFDVHAASGGVPTPISSVSTSLYGWSMQDADFDGRFPHGQYYGPSSSEGLQGSSFEPLPQGSSHNFPLSTPLQGTGTSTSASEMTLIQRWARQGKQRGEPDERCHLRHGNSESLPSAVEDSTSQSETSSTPQPTRIKLSDDIIGQSMKTATQLVTRELFGEQAMAVDKAAKKIMLNKVIWDSVPRCFAPNATFENFISSKHRKDVANALSSTRGKFAEFARKGVFHAYRLFPPLHIAAPAVTYRKRLIEKIARDGDGLVFMHVYSFDQVEIRAKFQNSFIMSNVIRFVWHGSHQEFLGETEEQQIENLKFMWALAGAATFGSLDEQFEVKVKVDGFGGMGPNRKFLYILSAMNNLSGDERVQFHNFLRYMLVIGPSQAPS</sequence>
<accession>A0A9P7DIJ4</accession>
<organism evidence="2 3">
    <name type="scientific">Suillus plorans</name>
    <dbReference type="NCBI Taxonomy" id="116603"/>
    <lineage>
        <taxon>Eukaryota</taxon>
        <taxon>Fungi</taxon>
        <taxon>Dikarya</taxon>
        <taxon>Basidiomycota</taxon>
        <taxon>Agaricomycotina</taxon>
        <taxon>Agaricomycetes</taxon>
        <taxon>Agaricomycetidae</taxon>
        <taxon>Boletales</taxon>
        <taxon>Suillineae</taxon>
        <taxon>Suillaceae</taxon>
        <taxon>Suillus</taxon>
    </lineage>
</organism>
<dbReference type="OrthoDB" id="2657767at2759"/>
<reference evidence="2" key="1">
    <citation type="journal article" date="2020" name="New Phytol.">
        <title>Comparative genomics reveals dynamic genome evolution in host specialist ectomycorrhizal fungi.</title>
        <authorList>
            <person name="Lofgren L.A."/>
            <person name="Nguyen N.H."/>
            <person name="Vilgalys R."/>
            <person name="Ruytinx J."/>
            <person name="Liao H.L."/>
            <person name="Branco S."/>
            <person name="Kuo A."/>
            <person name="LaButti K."/>
            <person name="Lipzen A."/>
            <person name="Andreopoulos W."/>
            <person name="Pangilinan J."/>
            <person name="Riley R."/>
            <person name="Hundley H."/>
            <person name="Na H."/>
            <person name="Barry K."/>
            <person name="Grigoriev I.V."/>
            <person name="Stajich J.E."/>
            <person name="Kennedy P.G."/>
        </authorList>
    </citation>
    <scope>NUCLEOTIDE SEQUENCE</scope>
    <source>
        <strain evidence="2">S12</strain>
    </source>
</reference>
<gene>
    <name evidence="2" type="ORF">HD556DRAFT_1307653</name>
</gene>
<dbReference type="EMBL" id="JABBWE010000023">
    <property type="protein sequence ID" value="KAG1795051.1"/>
    <property type="molecule type" value="Genomic_DNA"/>
</dbReference>